<evidence type="ECO:0000313" key="2">
    <source>
        <dbReference type="EMBL" id="MCE0481353.1"/>
    </source>
</evidence>
<name>A0ABS8VKM0_DATST</name>
<reference evidence="2 3" key="1">
    <citation type="journal article" date="2021" name="BMC Genomics">
        <title>Datura genome reveals duplications of psychoactive alkaloid biosynthetic genes and high mutation rate following tissue culture.</title>
        <authorList>
            <person name="Rajewski A."/>
            <person name="Carter-House D."/>
            <person name="Stajich J."/>
            <person name="Litt A."/>
        </authorList>
    </citation>
    <scope>NUCLEOTIDE SEQUENCE [LARGE SCALE GENOMIC DNA]</scope>
    <source>
        <strain evidence="2">AR-01</strain>
    </source>
</reference>
<comment type="caution">
    <text evidence="2">The sequence shown here is derived from an EMBL/GenBank/DDBJ whole genome shotgun (WGS) entry which is preliminary data.</text>
</comment>
<dbReference type="Pfam" id="PF14111">
    <property type="entry name" value="DUF4283"/>
    <property type="match status" value="1"/>
</dbReference>
<accession>A0ABS8VKM0</accession>
<dbReference type="InterPro" id="IPR025558">
    <property type="entry name" value="DUF4283"/>
</dbReference>
<proteinExistence type="predicted"/>
<dbReference type="Proteomes" id="UP000823775">
    <property type="component" value="Unassembled WGS sequence"/>
</dbReference>
<feature type="domain" description="DUF4283" evidence="1">
    <location>
        <begin position="87"/>
        <end position="139"/>
    </location>
</feature>
<keyword evidence="3" id="KW-1185">Reference proteome</keyword>
<organism evidence="2 3">
    <name type="scientific">Datura stramonium</name>
    <name type="common">Jimsonweed</name>
    <name type="synonym">Common thornapple</name>
    <dbReference type="NCBI Taxonomy" id="4076"/>
    <lineage>
        <taxon>Eukaryota</taxon>
        <taxon>Viridiplantae</taxon>
        <taxon>Streptophyta</taxon>
        <taxon>Embryophyta</taxon>
        <taxon>Tracheophyta</taxon>
        <taxon>Spermatophyta</taxon>
        <taxon>Magnoliopsida</taxon>
        <taxon>eudicotyledons</taxon>
        <taxon>Gunneridae</taxon>
        <taxon>Pentapetalae</taxon>
        <taxon>asterids</taxon>
        <taxon>lamiids</taxon>
        <taxon>Solanales</taxon>
        <taxon>Solanaceae</taxon>
        <taxon>Solanoideae</taxon>
        <taxon>Datureae</taxon>
        <taxon>Datura</taxon>
    </lineage>
</organism>
<evidence type="ECO:0000259" key="1">
    <source>
        <dbReference type="Pfam" id="PF14111"/>
    </source>
</evidence>
<sequence length="170" mass="19565">MLAGWYYDPLSPLMKLRSKTPAKSHTIVTLAFGILCQLPLLMLRSFPPLGFHTIHEETNMSSLEDEVKLQSAKAPSREPPIHRLHFFDMGSTPTEKQMEEYVTKVWRSEFKTKLLLHDDDYFLIKFASELDKRMMLDRGLSMGYWSSNALSKLESDVGKPLRIDIIKSTS</sequence>
<protein>
    <recommendedName>
        <fullName evidence="1">DUF4283 domain-containing protein</fullName>
    </recommendedName>
</protein>
<evidence type="ECO:0000313" key="3">
    <source>
        <dbReference type="Proteomes" id="UP000823775"/>
    </source>
</evidence>
<gene>
    <name evidence="2" type="ORF">HAX54_039035</name>
</gene>
<dbReference type="EMBL" id="JACEIK010005377">
    <property type="protein sequence ID" value="MCE0481353.1"/>
    <property type="molecule type" value="Genomic_DNA"/>
</dbReference>